<dbReference type="EMBL" id="VIIS01001976">
    <property type="protein sequence ID" value="KAF0290173.1"/>
    <property type="molecule type" value="Genomic_DNA"/>
</dbReference>
<comment type="caution">
    <text evidence="1">The sequence shown here is derived from an EMBL/GenBank/DDBJ whole genome shotgun (WGS) entry which is preliminary data.</text>
</comment>
<sequence>MSYEEWLVDVRRVESLCQQSAAAAAASVAASSRPPPQKGSVEIVLSHRGRRRRQQWPRPAPQNAVTKPLRVQMLKVHLRQKMMPAIMEVPAQQMEWSDDDDDINVIV</sequence>
<reference evidence="1 2" key="1">
    <citation type="submission" date="2019-07" db="EMBL/GenBank/DDBJ databases">
        <title>Draft genome assembly of a fouling barnacle, Amphibalanus amphitrite (Darwin, 1854): The first reference genome for Thecostraca.</title>
        <authorList>
            <person name="Kim W."/>
        </authorList>
    </citation>
    <scope>NUCLEOTIDE SEQUENCE [LARGE SCALE GENOMIC DNA]</scope>
    <source>
        <strain evidence="1">SNU_AA5</strain>
        <tissue evidence="1">Soma without cirri and trophi</tissue>
    </source>
</reference>
<protein>
    <submittedName>
        <fullName evidence="1">Uncharacterized protein</fullName>
    </submittedName>
</protein>
<evidence type="ECO:0000313" key="1">
    <source>
        <dbReference type="EMBL" id="KAF0290173.1"/>
    </source>
</evidence>
<dbReference type="AlphaFoldDB" id="A0A6A4V928"/>
<organism evidence="1 2">
    <name type="scientific">Amphibalanus amphitrite</name>
    <name type="common">Striped barnacle</name>
    <name type="synonym">Balanus amphitrite</name>
    <dbReference type="NCBI Taxonomy" id="1232801"/>
    <lineage>
        <taxon>Eukaryota</taxon>
        <taxon>Metazoa</taxon>
        <taxon>Ecdysozoa</taxon>
        <taxon>Arthropoda</taxon>
        <taxon>Crustacea</taxon>
        <taxon>Multicrustacea</taxon>
        <taxon>Cirripedia</taxon>
        <taxon>Thoracica</taxon>
        <taxon>Thoracicalcarea</taxon>
        <taxon>Balanomorpha</taxon>
        <taxon>Balanoidea</taxon>
        <taxon>Balanidae</taxon>
        <taxon>Amphibalaninae</taxon>
        <taxon>Amphibalanus</taxon>
    </lineage>
</organism>
<proteinExistence type="predicted"/>
<dbReference type="Proteomes" id="UP000440578">
    <property type="component" value="Unassembled WGS sequence"/>
</dbReference>
<evidence type="ECO:0000313" key="2">
    <source>
        <dbReference type="Proteomes" id="UP000440578"/>
    </source>
</evidence>
<keyword evidence="2" id="KW-1185">Reference proteome</keyword>
<accession>A0A6A4V928</accession>
<gene>
    <name evidence="1" type="ORF">FJT64_011613</name>
</gene>
<name>A0A6A4V928_AMPAM</name>